<evidence type="ECO:0000313" key="3">
    <source>
        <dbReference type="EMBL" id="NIJ45858.1"/>
    </source>
</evidence>
<feature type="domain" description="Fe/B12 periplasmic-binding" evidence="2">
    <location>
        <begin position="19"/>
        <end position="269"/>
    </location>
</feature>
<gene>
    <name evidence="3" type="ORF">FHR24_002329</name>
</gene>
<protein>
    <submittedName>
        <fullName evidence="3">ABC-type Fe3+-hydroxamate transport system substrate-binding protein</fullName>
    </submittedName>
</protein>
<dbReference type="Pfam" id="PF01497">
    <property type="entry name" value="Peripla_BP_2"/>
    <property type="match status" value="1"/>
</dbReference>
<dbReference type="SUPFAM" id="SSF53807">
    <property type="entry name" value="Helical backbone' metal receptor"/>
    <property type="match status" value="1"/>
</dbReference>
<dbReference type="PANTHER" id="PTHR30535">
    <property type="entry name" value="VITAMIN B12-BINDING PROTEIN"/>
    <property type="match status" value="1"/>
</dbReference>
<reference evidence="3 4" key="1">
    <citation type="submission" date="2020-03" db="EMBL/GenBank/DDBJ databases">
        <title>Genomic Encyclopedia of Type Strains, Phase IV (KMG-IV): sequencing the most valuable type-strain genomes for metagenomic binning, comparative biology and taxonomic classification.</title>
        <authorList>
            <person name="Goeker M."/>
        </authorList>
    </citation>
    <scope>NUCLEOTIDE SEQUENCE [LARGE SCALE GENOMIC DNA]</scope>
    <source>
        <strain evidence="3 4">DSM 101599</strain>
    </source>
</reference>
<dbReference type="InterPro" id="IPR054828">
    <property type="entry name" value="Vit_B12_bind_prot"/>
</dbReference>
<dbReference type="EMBL" id="JAASQL010000003">
    <property type="protein sequence ID" value="NIJ45858.1"/>
    <property type="molecule type" value="Genomic_DNA"/>
</dbReference>
<proteinExistence type="predicted"/>
<keyword evidence="1" id="KW-0732">Signal</keyword>
<dbReference type="InterPro" id="IPR050902">
    <property type="entry name" value="ABC_Transporter_SBP"/>
</dbReference>
<comment type="caution">
    <text evidence="3">The sequence shown here is derived from an EMBL/GenBank/DDBJ whole genome shotgun (WGS) entry which is preliminary data.</text>
</comment>
<evidence type="ECO:0000259" key="2">
    <source>
        <dbReference type="PROSITE" id="PS50983"/>
    </source>
</evidence>
<dbReference type="Proteomes" id="UP000745859">
    <property type="component" value="Unassembled WGS sequence"/>
</dbReference>
<dbReference type="InterPro" id="IPR002491">
    <property type="entry name" value="ABC_transptr_periplasmic_BD"/>
</dbReference>
<dbReference type="NCBIfam" id="NF038402">
    <property type="entry name" value="TroA_like"/>
    <property type="match status" value="1"/>
</dbReference>
<name>A0ABX0UC17_9FLAO</name>
<keyword evidence="4" id="KW-1185">Reference proteome</keyword>
<evidence type="ECO:0000256" key="1">
    <source>
        <dbReference type="ARBA" id="ARBA00022729"/>
    </source>
</evidence>
<organism evidence="3 4">
    <name type="scientific">Wenyingzhuangia heitensis</name>
    <dbReference type="NCBI Taxonomy" id="1487859"/>
    <lineage>
        <taxon>Bacteria</taxon>
        <taxon>Pseudomonadati</taxon>
        <taxon>Bacteroidota</taxon>
        <taxon>Flavobacteriia</taxon>
        <taxon>Flavobacteriales</taxon>
        <taxon>Flavobacteriaceae</taxon>
        <taxon>Wenyingzhuangia</taxon>
    </lineage>
</organism>
<dbReference type="RefSeq" id="WP_167188775.1">
    <property type="nucleotide sequence ID" value="NZ_JAASQL010000003.1"/>
</dbReference>
<sequence length="269" mass="31369">MTFTDDLGYTLNFDKKPKRIISLVPSITETLYDLNVEEFIVGVTKFCVHPVHFKHTKAIVGGTKTIKLEKIKELQPDIVFCNKEENTPEIVAQLQEFTQVYVTKISTIEDSKRMIANFGVLLNRRTEADLLNRKIDLKLEAFKTFIADFEIKKVAYFIWYNPWMVAANSTYINTLLSLNKFDNIYSNLEQYPEINPKRIRHDGDPEVLFFSSEPFPFKDKHAFEISEYTNRSSAVFVDGEMFSWFGSRLIKAFDYFKTVRNRIDQGSSF</sequence>
<accession>A0ABX0UC17</accession>
<dbReference type="Gene3D" id="3.40.50.1980">
    <property type="entry name" value="Nitrogenase molybdenum iron protein domain"/>
    <property type="match status" value="2"/>
</dbReference>
<dbReference type="PROSITE" id="PS50983">
    <property type="entry name" value="FE_B12_PBP"/>
    <property type="match status" value="1"/>
</dbReference>
<evidence type="ECO:0000313" key="4">
    <source>
        <dbReference type="Proteomes" id="UP000745859"/>
    </source>
</evidence>
<dbReference type="PANTHER" id="PTHR30535:SF34">
    <property type="entry name" value="MOLYBDATE-BINDING PROTEIN MOLA"/>
    <property type="match status" value="1"/>
</dbReference>